<feature type="domain" description="KOW" evidence="9">
    <location>
        <begin position="539"/>
        <end position="566"/>
    </location>
</feature>
<dbReference type="InterPro" id="IPR005100">
    <property type="entry name" value="NGN-domain"/>
</dbReference>
<feature type="compositionally biased region" description="Polar residues" evidence="7">
    <location>
        <begin position="638"/>
        <end position="647"/>
    </location>
</feature>
<reference evidence="10" key="1">
    <citation type="submission" date="2023-03" db="EMBL/GenBank/DDBJ databases">
        <authorList>
            <person name="Julca I."/>
        </authorList>
    </citation>
    <scope>NUCLEOTIDE SEQUENCE</scope>
</reference>
<feature type="compositionally biased region" description="Acidic residues" evidence="7">
    <location>
        <begin position="66"/>
        <end position="99"/>
    </location>
</feature>
<comment type="similarity">
    <text evidence="2">Belongs to the SPT5 family.</text>
</comment>
<dbReference type="InterPro" id="IPR036735">
    <property type="entry name" value="NGN_dom_sf"/>
</dbReference>
<dbReference type="Proteomes" id="UP001161247">
    <property type="component" value="Chromosome 8"/>
</dbReference>
<dbReference type="GO" id="GO:0005840">
    <property type="term" value="C:ribosome"/>
    <property type="evidence" value="ECO:0007669"/>
    <property type="project" value="InterPro"/>
</dbReference>
<dbReference type="EMBL" id="OX459125">
    <property type="protein sequence ID" value="CAI9117020.1"/>
    <property type="molecule type" value="Genomic_DNA"/>
</dbReference>
<feature type="domain" description="NusG-like N-terminal" evidence="8">
    <location>
        <begin position="169"/>
        <end position="259"/>
    </location>
</feature>
<dbReference type="GO" id="GO:0032784">
    <property type="term" value="P:regulation of DNA-templated transcription elongation"/>
    <property type="evidence" value="ECO:0007669"/>
    <property type="project" value="InterPro"/>
</dbReference>
<dbReference type="Pfam" id="PF23042">
    <property type="entry name" value="KOW1_SPT5"/>
    <property type="match status" value="1"/>
</dbReference>
<keyword evidence="5" id="KW-0804">Transcription</keyword>
<feature type="compositionally biased region" description="Polar residues" evidence="7">
    <location>
        <begin position="498"/>
        <end position="510"/>
    </location>
</feature>
<feature type="compositionally biased region" description="Acidic residues" evidence="7">
    <location>
        <begin position="39"/>
        <end position="48"/>
    </location>
</feature>
<dbReference type="AlphaFoldDB" id="A0AAV1EBE6"/>
<evidence type="ECO:0000256" key="7">
    <source>
        <dbReference type="SAM" id="MobiDB-lite"/>
    </source>
</evidence>
<keyword evidence="11" id="KW-1185">Reference proteome</keyword>
<proteinExistence type="inferred from homology"/>
<feature type="region of interest" description="Disordered" evidence="7">
    <location>
        <begin position="477"/>
        <end position="536"/>
    </location>
</feature>
<dbReference type="InterPro" id="IPR041975">
    <property type="entry name" value="KOW_Spt5_2"/>
</dbReference>
<gene>
    <name evidence="10" type="ORF">OLC1_LOCUS23156</name>
</gene>
<dbReference type="Pfam" id="PF23290">
    <property type="entry name" value="KOW5_SPT5"/>
    <property type="match status" value="1"/>
</dbReference>
<feature type="region of interest" description="Disordered" evidence="7">
    <location>
        <begin position="618"/>
        <end position="663"/>
    </location>
</feature>
<protein>
    <recommendedName>
        <fullName evidence="3">Transcription elongation factor SPT5</fullName>
    </recommendedName>
    <alternativeName>
        <fullName evidence="4">Transcription elongation factor spt5</fullName>
    </alternativeName>
</protein>
<evidence type="ECO:0000256" key="4">
    <source>
        <dbReference type="ARBA" id="ARBA00021370"/>
    </source>
</evidence>
<dbReference type="CDD" id="cd06083">
    <property type="entry name" value="KOW_Spt5_3"/>
    <property type="match status" value="1"/>
</dbReference>
<evidence type="ECO:0000259" key="9">
    <source>
        <dbReference type="SMART" id="SM00739"/>
    </source>
</evidence>
<dbReference type="InterPro" id="IPR005824">
    <property type="entry name" value="KOW"/>
</dbReference>
<dbReference type="PANTHER" id="PTHR11125:SF14">
    <property type="entry name" value="TRANSCRIPTION ELONGATION FACTOR SPT5 HOMOLOG 1"/>
    <property type="match status" value="1"/>
</dbReference>
<evidence type="ECO:0000256" key="6">
    <source>
        <dbReference type="ARBA" id="ARBA00023242"/>
    </source>
</evidence>
<dbReference type="CDD" id="cd09888">
    <property type="entry name" value="NGN_Euk"/>
    <property type="match status" value="1"/>
</dbReference>
<dbReference type="GO" id="GO:0006412">
    <property type="term" value="P:translation"/>
    <property type="evidence" value="ECO:0007669"/>
    <property type="project" value="InterPro"/>
</dbReference>
<keyword evidence="6" id="KW-0539">Nucleus</keyword>
<dbReference type="Pfam" id="PF23284">
    <property type="entry name" value="KOW2_Spt5"/>
    <property type="match status" value="1"/>
</dbReference>
<dbReference type="Gene3D" id="2.30.30.30">
    <property type="match status" value="4"/>
</dbReference>
<comment type="subcellular location">
    <subcellularLocation>
        <location evidence="1">Nucleus</location>
    </subcellularLocation>
</comment>
<organism evidence="10 11">
    <name type="scientific">Oldenlandia corymbosa var. corymbosa</name>
    <dbReference type="NCBI Taxonomy" id="529605"/>
    <lineage>
        <taxon>Eukaryota</taxon>
        <taxon>Viridiplantae</taxon>
        <taxon>Streptophyta</taxon>
        <taxon>Embryophyta</taxon>
        <taxon>Tracheophyta</taxon>
        <taxon>Spermatophyta</taxon>
        <taxon>Magnoliopsida</taxon>
        <taxon>eudicotyledons</taxon>
        <taxon>Gunneridae</taxon>
        <taxon>Pentapetalae</taxon>
        <taxon>asterids</taxon>
        <taxon>lamiids</taxon>
        <taxon>Gentianales</taxon>
        <taxon>Rubiaceae</taxon>
        <taxon>Rubioideae</taxon>
        <taxon>Spermacoceae</taxon>
        <taxon>Hedyotis-Oldenlandia complex</taxon>
        <taxon>Oldenlandia</taxon>
    </lineage>
</organism>
<dbReference type="CDD" id="cd06081">
    <property type="entry name" value="KOW_Spt5_1"/>
    <property type="match status" value="1"/>
</dbReference>
<evidence type="ECO:0000256" key="2">
    <source>
        <dbReference type="ARBA" id="ARBA00006956"/>
    </source>
</evidence>
<feature type="region of interest" description="Disordered" evidence="7">
    <location>
        <begin position="1"/>
        <end position="99"/>
    </location>
</feature>
<dbReference type="InterPro" id="IPR039385">
    <property type="entry name" value="NGN_Euk"/>
</dbReference>
<dbReference type="InterPro" id="IPR041978">
    <property type="entry name" value="KOW_Spt5_5"/>
</dbReference>
<accession>A0AAV1EBE6</accession>
<dbReference type="PANTHER" id="PTHR11125">
    <property type="entry name" value="SUPPRESSOR OF TY 5"/>
    <property type="match status" value="1"/>
</dbReference>
<dbReference type="PROSITE" id="PS01108">
    <property type="entry name" value="RIBOSOMAL_L24"/>
    <property type="match status" value="1"/>
</dbReference>
<dbReference type="InterPro" id="IPR039659">
    <property type="entry name" value="SPT5"/>
</dbReference>
<dbReference type="InterPro" id="IPR041976">
    <property type="entry name" value="KOW_Spt5_3"/>
</dbReference>
<dbReference type="SMART" id="SM00738">
    <property type="entry name" value="NGN"/>
    <property type="match status" value="1"/>
</dbReference>
<dbReference type="GO" id="GO:0032044">
    <property type="term" value="C:DSIF complex"/>
    <property type="evidence" value="ECO:0007669"/>
    <property type="project" value="TreeGrafter"/>
</dbReference>
<dbReference type="GO" id="GO:0006368">
    <property type="term" value="P:transcription elongation by RNA polymerase II"/>
    <property type="evidence" value="ECO:0007669"/>
    <property type="project" value="TreeGrafter"/>
</dbReference>
<dbReference type="GO" id="GO:0003735">
    <property type="term" value="F:structural constituent of ribosome"/>
    <property type="evidence" value="ECO:0007669"/>
    <property type="project" value="InterPro"/>
</dbReference>
<dbReference type="InterPro" id="IPR005825">
    <property type="entry name" value="Ribosomal_uL24_CS"/>
</dbReference>
<evidence type="ECO:0000256" key="3">
    <source>
        <dbReference type="ARBA" id="ARBA00020181"/>
    </source>
</evidence>
<feature type="domain" description="KOW" evidence="9">
    <location>
        <begin position="362"/>
        <end position="389"/>
    </location>
</feature>
<feature type="compositionally biased region" description="Basic and acidic residues" evidence="7">
    <location>
        <begin position="480"/>
        <end position="489"/>
    </location>
</feature>
<dbReference type="GO" id="GO:0006357">
    <property type="term" value="P:regulation of transcription by RNA polymerase II"/>
    <property type="evidence" value="ECO:0007669"/>
    <property type="project" value="InterPro"/>
</dbReference>
<evidence type="ECO:0000313" key="10">
    <source>
        <dbReference type="EMBL" id="CAI9117020.1"/>
    </source>
</evidence>
<evidence type="ECO:0000313" key="11">
    <source>
        <dbReference type="Proteomes" id="UP001161247"/>
    </source>
</evidence>
<dbReference type="SUPFAM" id="SSF50104">
    <property type="entry name" value="Translation proteins SH3-like domain"/>
    <property type="match status" value="1"/>
</dbReference>
<feature type="compositionally biased region" description="Basic residues" evidence="7">
    <location>
        <begin position="24"/>
        <end position="33"/>
    </location>
</feature>
<dbReference type="InterPro" id="IPR014722">
    <property type="entry name" value="Rib_uL2_dom2"/>
</dbReference>
<dbReference type="FunFam" id="3.30.70.940:FF:000005">
    <property type="entry name" value="Transcription elongation factor SPT5"/>
    <property type="match status" value="1"/>
</dbReference>
<dbReference type="Gene3D" id="3.30.70.940">
    <property type="entry name" value="NusG, N-terminal domain"/>
    <property type="match status" value="1"/>
</dbReference>
<dbReference type="InterPro" id="IPR041973">
    <property type="entry name" value="KOW_Spt5_1"/>
</dbReference>
<dbReference type="InterPro" id="IPR006645">
    <property type="entry name" value="NGN-like_dom"/>
</dbReference>
<evidence type="ECO:0000256" key="5">
    <source>
        <dbReference type="ARBA" id="ARBA00023163"/>
    </source>
</evidence>
<sequence>MPRRKDVVEDGEFAAPEQDDGGRPRKKRMRSKPLIRDSSEEEDEESDDESGKKKAKRSAEKFFDIDAIEADSEEELTDDDETNGDPFIDDQPVDDEFDEIPEDDNVYRRMDRRRPLLDVDEGEEFDNYMRKMQERFGEDREISDNEPDEEEEAAVMEMDQQALLPSIRDPKLWKVKCAKGHERKLAVCLMQKAIDRSNSGQPLQIGSVIALDNLKEFIYIEAAKEAHVKEACRGMRNLFASGKLSPVPIKEMVNVLAVQCKGVEILRDSWVRIKRGTFKGELAKVDDIDDVAREVTLKFIPPKVKDPEEIMFKEDGFCYKTYSIKSISTEDIQPTFEELYKFRELDDGADLSTLSLNKHKCGFFKGDRVFVVGGDLKGLKGWVEKVEEDIVHIKPNHEKGGLGLLPASIAFSEKEICKCFLPGNHVKVVAGVAEGATGTVVSIKDHVVNIVSDNTEEEVLPVFAGYLVESCEVVSTRRGTQPDESDRQARAPVFGRSPATTNVAITSRNGNFGAARPPPLPQPRPMHKPGGRFSSQEKNSLVGARIKIRMGRHKGYSGIVKRVQENKVWVEVEALTHEVLVNRNEICSVNIVNVSTPIFRENPRCGMMTPMRDVAAGGATPVHDSGMRTPMRDRAWNPYSSTPTHTPMRSPWEDRSPPPFMGY</sequence>
<name>A0AAV1EBE6_OLDCO</name>
<feature type="domain" description="KOW" evidence="9">
    <location>
        <begin position="419"/>
        <end position="446"/>
    </location>
</feature>
<dbReference type="Pfam" id="PF03439">
    <property type="entry name" value="Spt5-NGN"/>
    <property type="match status" value="1"/>
</dbReference>
<feature type="domain" description="KOW" evidence="9">
    <location>
        <begin position="264"/>
        <end position="291"/>
    </location>
</feature>
<dbReference type="SMART" id="SM00739">
    <property type="entry name" value="KOW"/>
    <property type="match status" value="4"/>
</dbReference>
<evidence type="ECO:0000256" key="1">
    <source>
        <dbReference type="ARBA" id="ARBA00004123"/>
    </source>
</evidence>
<dbReference type="GO" id="GO:0003729">
    <property type="term" value="F:mRNA binding"/>
    <property type="evidence" value="ECO:0007669"/>
    <property type="project" value="TreeGrafter"/>
</dbReference>
<dbReference type="InterPro" id="IPR008991">
    <property type="entry name" value="Translation_prot_SH3-like_sf"/>
</dbReference>
<feature type="compositionally biased region" description="Basic and acidic residues" evidence="7">
    <location>
        <begin position="49"/>
        <end position="64"/>
    </location>
</feature>
<evidence type="ECO:0000259" key="8">
    <source>
        <dbReference type="SMART" id="SM00738"/>
    </source>
</evidence>